<dbReference type="SMART" id="SM00066">
    <property type="entry name" value="GAL4"/>
    <property type="match status" value="1"/>
</dbReference>
<dbReference type="KEGG" id="trg:TRUGW13939_09037"/>
<feature type="region of interest" description="Disordered" evidence="7">
    <location>
        <begin position="1"/>
        <end position="39"/>
    </location>
</feature>
<dbReference type="PROSITE" id="PS50048">
    <property type="entry name" value="ZN2_CY6_FUNGAL_2"/>
    <property type="match status" value="1"/>
</dbReference>
<organism evidence="9 10">
    <name type="scientific">Talaromyces rugulosus</name>
    <name type="common">Penicillium rugulosum</name>
    <dbReference type="NCBI Taxonomy" id="121627"/>
    <lineage>
        <taxon>Eukaryota</taxon>
        <taxon>Fungi</taxon>
        <taxon>Dikarya</taxon>
        <taxon>Ascomycota</taxon>
        <taxon>Pezizomycotina</taxon>
        <taxon>Eurotiomycetes</taxon>
        <taxon>Eurotiomycetidae</taxon>
        <taxon>Eurotiales</taxon>
        <taxon>Trichocomaceae</taxon>
        <taxon>Talaromyces</taxon>
        <taxon>Talaromyces sect. Islandici</taxon>
    </lineage>
</organism>
<sequence length="635" mass="71263">MSSIAGDSSTAGGHMRQRSRYACAPCRQRKRKCDGKYPCSTCTGYGYDCQYNSARGSQDSNPAASSNNYTNTSPSQGTKRKSPAADLEEPPTFTYFPQKTLRSSLGRHGFTTGGEALSLKEDRPSTNGFLMPCKGRFIGRHSSVAFPQWVGMNLQSACPPRVHSFAYNTGVRRELPYSVTFKLDEYITWAEVHDSINIYETVIHPVFGFVDIENLRRRSHDHWHDRPQGANFEALISGIVGLASLFSQVLCENRELRVVQHAKDILDDPAIARFPTLYTMSAWILRTIYTRSTSRPGITWQYSCTMMHLCENIGASREPDSMQTANTTTSTTTTLHEARDLRARLAIVARCLHVFISYEHGRSTVEIGPIPEHNVIQRKGDLTMQFNALINTLPPDSRSHHDQLSRRQELCTALTDLLAAPADHEYLTLIKADLCFCVYRRLRLLDLGLKQEPLDQVIRAGKMALPAARSLVLRNHPWWNNVGSVFQYLCVLLAIDNSDSLAAIPEAMETLETITKHLHTHLADEALNTARLLVRAMKEKKRKEFDILECIAGVETSVNDDNIDSNNDKMAVNEETMGTEQLLQHQQQQWSGMVDFTDPMWNWDAFFEPPMAVGLIASPFAEPGGLQWTSGTDAV</sequence>
<keyword evidence="2" id="KW-0862">Zinc</keyword>
<evidence type="ECO:0000256" key="4">
    <source>
        <dbReference type="ARBA" id="ARBA00023125"/>
    </source>
</evidence>
<dbReference type="PANTHER" id="PTHR31779:SF3">
    <property type="entry name" value="PROTEIN RDR1"/>
    <property type="match status" value="1"/>
</dbReference>
<evidence type="ECO:0000313" key="9">
    <source>
        <dbReference type="EMBL" id="QKX61881.1"/>
    </source>
</evidence>
<name>A0A7H8R7Z5_TALRU</name>
<reference evidence="10" key="1">
    <citation type="submission" date="2020-06" db="EMBL/GenBank/DDBJ databases">
        <title>A chromosome-scale genome assembly of Talaromyces rugulosus W13939.</title>
        <authorList>
            <person name="Wang B."/>
            <person name="Guo L."/>
            <person name="Ye K."/>
            <person name="Wang L."/>
        </authorList>
    </citation>
    <scope>NUCLEOTIDE SEQUENCE [LARGE SCALE GENOMIC DNA]</scope>
    <source>
        <strain evidence="10">W13939</strain>
    </source>
</reference>
<dbReference type="PROSITE" id="PS00463">
    <property type="entry name" value="ZN2_CY6_FUNGAL_1"/>
    <property type="match status" value="1"/>
</dbReference>
<dbReference type="GO" id="GO:0003677">
    <property type="term" value="F:DNA binding"/>
    <property type="evidence" value="ECO:0007669"/>
    <property type="project" value="UniProtKB-KW"/>
</dbReference>
<evidence type="ECO:0000313" key="10">
    <source>
        <dbReference type="Proteomes" id="UP000509510"/>
    </source>
</evidence>
<proteinExistence type="predicted"/>
<dbReference type="RefSeq" id="XP_035348055.1">
    <property type="nucleotide sequence ID" value="XM_035492162.1"/>
</dbReference>
<dbReference type="OrthoDB" id="4064873at2759"/>
<dbReference type="CDD" id="cd12148">
    <property type="entry name" value="fungal_TF_MHR"/>
    <property type="match status" value="1"/>
</dbReference>
<keyword evidence="5" id="KW-0804">Transcription</keyword>
<dbReference type="GO" id="GO:0009410">
    <property type="term" value="P:response to xenobiotic stimulus"/>
    <property type="evidence" value="ECO:0007669"/>
    <property type="project" value="TreeGrafter"/>
</dbReference>
<dbReference type="Pfam" id="PF00172">
    <property type="entry name" value="Zn_clus"/>
    <property type="match status" value="1"/>
</dbReference>
<evidence type="ECO:0000256" key="2">
    <source>
        <dbReference type="ARBA" id="ARBA00022833"/>
    </source>
</evidence>
<dbReference type="InterPro" id="IPR001138">
    <property type="entry name" value="Zn2Cys6_DnaBD"/>
</dbReference>
<evidence type="ECO:0000259" key="8">
    <source>
        <dbReference type="PROSITE" id="PS50048"/>
    </source>
</evidence>
<dbReference type="GeneID" id="55996521"/>
<accession>A0A7H8R7Z5</accession>
<feature type="compositionally biased region" description="Polar residues" evidence="7">
    <location>
        <begin position="56"/>
        <end position="77"/>
    </location>
</feature>
<keyword evidence="3" id="KW-0805">Transcription regulation</keyword>
<feature type="region of interest" description="Disordered" evidence="7">
    <location>
        <begin position="56"/>
        <end position="91"/>
    </location>
</feature>
<keyword evidence="1" id="KW-0479">Metal-binding</keyword>
<dbReference type="Proteomes" id="UP000509510">
    <property type="component" value="Chromosome V"/>
</dbReference>
<dbReference type="EMBL" id="CP055902">
    <property type="protein sequence ID" value="QKX61881.1"/>
    <property type="molecule type" value="Genomic_DNA"/>
</dbReference>
<dbReference type="Gene3D" id="4.10.240.10">
    <property type="entry name" value="Zn(2)-C6 fungal-type DNA-binding domain"/>
    <property type="match status" value="1"/>
</dbReference>
<evidence type="ECO:0000256" key="1">
    <source>
        <dbReference type="ARBA" id="ARBA00022723"/>
    </source>
</evidence>
<gene>
    <name evidence="9" type="ORF">TRUGW13939_09037</name>
</gene>
<protein>
    <recommendedName>
        <fullName evidence="8">Zn(2)-C6 fungal-type domain-containing protein</fullName>
    </recommendedName>
</protein>
<dbReference type="InterPro" id="IPR052478">
    <property type="entry name" value="Metabolite_Synth_Reg"/>
</dbReference>
<dbReference type="CDD" id="cd00067">
    <property type="entry name" value="GAL4"/>
    <property type="match status" value="1"/>
</dbReference>
<feature type="compositionally biased region" description="Polar residues" evidence="7">
    <location>
        <begin position="1"/>
        <end position="11"/>
    </location>
</feature>
<dbReference type="SUPFAM" id="SSF57701">
    <property type="entry name" value="Zn2/Cys6 DNA-binding domain"/>
    <property type="match status" value="1"/>
</dbReference>
<dbReference type="GO" id="GO:0008270">
    <property type="term" value="F:zinc ion binding"/>
    <property type="evidence" value="ECO:0007669"/>
    <property type="project" value="InterPro"/>
</dbReference>
<keyword evidence="6" id="KW-0539">Nucleus</keyword>
<dbReference type="AlphaFoldDB" id="A0A7H8R7Z5"/>
<keyword evidence="4" id="KW-0238">DNA-binding</keyword>
<evidence type="ECO:0000256" key="5">
    <source>
        <dbReference type="ARBA" id="ARBA00023163"/>
    </source>
</evidence>
<dbReference type="InterPro" id="IPR036864">
    <property type="entry name" value="Zn2-C6_fun-type_DNA-bd_sf"/>
</dbReference>
<feature type="domain" description="Zn(2)-C6 fungal-type" evidence="8">
    <location>
        <begin position="22"/>
        <end position="51"/>
    </location>
</feature>
<evidence type="ECO:0000256" key="7">
    <source>
        <dbReference type="SAM" id="MobiDB-lite"/>
    </source>
</evidence>
<dbReference type="InterPro" id="IPR007219">
    <property type="entry name" value="XnlR_reg_dom"/>
</dbReference>
<keyword evidence="10" id="KW-1185">Reference proteome</keyword>
<evidence type="ECO:0000256" key="3">
    <source>
        <dbReference type="ARBA" id="ARBA00023015"/>
    </source>
</evidence>
<evidence type="ECO:0000256" key="6">
    <source>
        <dbReference type="ARBA" id="ARBA00023242"/>
    </source>
</evidence>
<dbReference type="PANTHER" id="PTHR31779">
    <property type="entry name" value="2-NITROPROPANE DIOXYGENASE FAMILY, PUTATIVE (AFU_ORTHOLOGUE AFUA_2G17430)-RELATED"/>
    <property type="match status" value="1"/>
</dbReference>
<dbReference type="Pfam" id="PF04082">
    <property type="entry name" value="Fungal_trans"/>
    <property type="match status" value="1"/>
</dbReference>
<dbReference type="GO" id="GO:0000981">
    <property type="term" value="F:DNA-binding transcription factor activity, RNA polymerase II-specific"/>
    <property type="evidence" value="ECO:0007669"/>
    <property type="project" value="InterPro"/>
</dbReference>